<sequence>MGILSEETLSANTKTHIVIDDDNDCPRARCL</sequence>
<dbReference type="AlphaFoldDB" id="A0A078GVB9"/>
<name>A0A078GVB9_BRANA</name>
<evidence type="ECO:0000313" key="2">
    <source>
        <dbReference type="Proteomes" id="UP000028999"/>
    </source>
</evidence>
<keyword evidence="2" id="KW-1185">Reference proteome</keyword>
<dbReference type="Gramene" id="CDY29476">
    <property type="protein sequence ID" value="CDY29476"/>
    <property type="gene ID" value="GSBRNA2T00043147001"/>
</dbReference>
<accession>A0A078GVB9</accession>
<reference evidence="1 2" key="1">
    <citation type="journal article" date="2014" name="Science">
        <title>Plant genetics. Early allopolyploid evolution in the post-Neolithic Brassica napus oilseed genome.</title>
        <authorList>
            <person name="Chalhoub B."/>
            <person name="Denoeud F."/>
            <person name="Liu S."/>
            <person name="Parkin I.A."/>
            <person name="Tang H."/>
            <person name="Wang X."/>
            <person name="Chiquet J."/>
            <person name="Belcram H."/>
            <person name="Tong C."/>
            <person name="Samans B."/>
            <person name="Correa M."/>
            <person name="Da Silva C."/>
            <person name="Just J."/>
            <person name="Falentin C."/>
            <person name="Koh C.S."/>
            <person name="Le Clainche I."/>
            <person name="Bernard M."/>
            <person name="Bento P."/>
            <person name="Noel B."/>
            <person name="Labadie K."/>
            <person name="Alberti A."/>
            <person name="Charles M."/>
            <person name="Arnaud D."/>
            <person name="Guo H."/>
            <person name="Daviaud C."/>
            <person name="Alamery S."/>
            <person name="Jabbari K."/>
            <person name="Zhao M."/>
            <person name="Edger P.P."/>
            <person name="Chelaifa H."/>
            <person name="Tack D."/>
            <person name="Lassalle G."/>
            <person name="Mestiri I."/>
            <person name="Schnel N."/>
            <person name="Le Paslier M.C."/>
            <person name="Fan G."/>
            <person name="Renault V."/>
            <person name="Bayer P.E."/>
            <person name="Golicz A.A."/>
            <person name="Manoli S."/>
            <person name="Lee T.H."/>
            <person name="Thi V.H."/>
            <person name="Chalabi S."/>
            <person name="Hu Q."/>
            <person name="Fan C."/>
            <person name="Tollenaere R."/>
            <person name="Lu Y."/>
            <person name="Battail C."/>
            <person name="Shen J."/>
            <person name="Sidebottom C.H."/>
            <person name="Wang X."/>
            <person name="Canaguier A."/>
            <person name="Chauveau A."/>
            <person name="Berard A."/>
            <person name="Deniot G."/>
            <person name="Guan M."/>
            <person name="Liu Z."/>
            <person name="Sun F."/>
            <person name="Lim Y.P."/>
            <person name="Lyons E."/>
            <person name="Town C.D."/>
            <person name="Bancroft I."/>
            <person name="Wang X."/>
            <person name="Meng J."/>
            <person name="Ma J."/>
            <person name="Pires J.C."/>
            <person name="King G.J."/>
            <person name="Brunel D."/>
            <person name="Delourme R."/>
            <person name="Renard M."/>
            <person name="Aury J.M."/>
            <person name="Adams K.L."/>
            <person name="Batley J."/>
            <person name="Snowdon R.J."/>
            <person name="Tost J."/>
            <person name="Edwards D."/>
            <person name="Zhou Y."/>
            <person name="Hua W."/>
            <person name="Sharpe A.G."/>
            <person name="Paterson A.H."/>
            <person name="Guan C."/>
            <person name="Wincker P."/>
        </authorList>
    </citation>
    <scope>NUCLEOTIDE SEQUENCE [LARGE SCALE GENOMIC DNA]</scope>
    <source>
        <strain evidence="2">cv. Darmor-bzh</strain>
    </source>
</reference>
<organism evidence="1 2">
    <name type="scientific">Brassica napus</name>
    <name type="common">Rape</name>
    <dbReference type="NCBI Taxonomy" id="3708"/>
    <lineage>
        <taxon>Eukaryota</taxon>
        <taxon>Viridiplantae</taxon>
        <taxon>Streptophyta</taxon>
        <taxon>Embryophyta</taxon>
        <taxon>Tracheophyta</taxon>
        <taxon>Spermatophyta</taxon>
        <taxon>Magnoliopsida</taxon>
        <taxon>eudicotyledons</taxon>
        <taxon>Gunneridae</taxon>
        <taxon>Pentapetalae</taxon>
        <taxon>rosids</taxon>
        <taxon>malvids</taxon>
        <taxon>Brassicales</taxon>
        <taxon>Brassicaceae</taxon>
        <taxon>Brassiceae</taxon>
        <taxon>Brassica</taxon>
    </lineage>
</organism>
<dbReference type="PaxDb" id="3708-A0A078GVB9"/>
<dbReference type="EMBL" id="LK032238">
    <property type="protein sequence ID" value="CDY29476.1"/>
    <property type="molecule type" value="Genomic_DNA"/>
</dbReference>
<proteinExistence type="predicted"/>
<dbReference type="Proteomes" id="UP000028999">
    <property type="component" value="Unassembled WGS sequence"/>
</dbReference>
<gene>
    <name evidence="1" type="primary">BnaA06g14940D</name>
    <name evidence="1" type="ORF">GSBRNA2T00043147001</name>
</gene>
<evidence type="ECO:0000313" key="1">
    <source>
        <dbReference type="EMBL" id="CDY29476.1"/>
    </source>
</evidence>
<protein>
    <submittedName>
        <fullName evidence="1">BnaA06g14940D protein</fullName>
    </submittedName>
</protein>